<organism evidence="1 2">
    <name type="scientific">Clonorchis sinensis</name>
    <name type="common">Chinese liver fluke</name>
    <dbReference type="NCBI Taxonomy" id="79923"/>
    <lineage>
        <taxon>Eukaryota</taxon>
        <taxon>Metazoa</taxon>
        <taxon>Spiralia</taxon>
        <taxon>Lophotrochozoa</taxon>
        <taxon>Platyhelminthes</taxon>
        <taxon>Trematoda</taxon>
        <taxon>Digenea</taxon>
        <taxon>Opisthorchiida</taxon>
        <taxon>Opisthorchiata</taxon>
        <taxon>Opisthorchiidae</taxon>
        <taxon>Clonorchis</taxon>
    </lineage>
</organism>
<evidence type="ECO:0000313" key="1">
    <source>
        <dbReference type="EMBL" id="KAG5449042.1"/>
    </source>
</evidence>
<dbReference type="InParanoid" id="A0A419PDR0"/>
<name>A0A419PDR0_CLOSI</name>
<dbReference type="Proteomes" id="UP000286415">
    <property type="component" value="Unassembled WGS sequence"/>
</dbReference>
<reference evidence="1 2" key="1">
    <citation type="journal article" date="2018" name="Biotechnol. Adv.">
        <title>Improved genomic resources and new bioinformatic workflow for the carcinogenic parasite Clonorchis sinensis: Biotechnological implications.</title>
        <authorList>
            <person name="Wang D."/>
            <person name="Korhonen P.K."/>
            <person name="Gasser R.B."/>
            <person name="Young N.D."/>
        </authorList>
    </citation>
    <scope>NUCLEOTIDE SEQUENCE [LARGE SCALE GENOMIC DNA]</scope>
    <source>
        <strain evidence="1">Cs-k2</strain>
    </source>
</reference>
<evidence type="ECO:0000313" key="2">
    <source>
        <dbReference type="Proteomes" id="UP000286415"/>
    </source>
</evidence>
<proteinExistence type="predicted"/>
<dbReference type="AlphaFoldDB" id="A0A419PDR0"/>
<dbReference type="EMBL" id="NIRI02000042">
    <property type="protein sequence ID" value="KAG5449042.1"/>
    <property type="molecule type" value="Genomic_DNA"/>
</dbReference>
<reference evidence="1 2" key="2">
    <citation type="journal article" date="2021" name="Genomics">
        <title>High-quality reference genome for Clonorchis sinensis.</title>
        <authorList>
            <person name="Young N.D."/>
            <person name="Stroehlein A.J."/>
            <person name="Kinkar L."/>
            <person name="Wang T."/>
            <person name="Sohn W.M."/>
            <person name="Chang B.C.H."/>
            <person name="Kaur P."/>
            <person name="Weisz D."/>
            <person name="Dudchenko O."/>
            <person name="Aiden E.L."/>
            <person name="Korhonen P.K."/>
            <person name="Gasser R.B."/>
        </authorList>
    </citation>
    <scope>NUCLEOTIDE SEQUENCE [LARGE SCALE GENOMIC DNA]</scope>
    <source>
        <strain evidence="1">Cs-k2</strain>
    </source>
</reference>
<sequence>MVVLKFRVDGSEVAPEYRQHVTGISNSTQAFQAPIRLVIVASFHRAPIHGLHSIVGPSPIFCSSALAARRIVQANYLEELRSYTIT</sequence>
<gene>
    <name evidence="1" type="ORF">CSKR_100302</name>
</gene>
<accession>A0A419PDR0</accession>
<keyword evidence="2" id="KW-1185">Reference proteome</keyword>
<protein>
    <submittedName>
        <fullName evidence="1">Uncharacterized protein</fullName>
    </submittedName>
</protein>
<comment type="caution">
    <text evidence="1">The sequence shown here is derived from an EMBL/GenBank/DDBJ whole genome shotgun (WGS) entry which is preliminary data.</text>
</comment>